<proteinExistence type="predicted"/>
<dbReference type="SUPFAM" id="SSF52788">
    <property type="entry name" value="Phosphotyrosine protein phosphatases I"/>
    <property type="match status" value="1"/>
</dbReference>
<evidence type="ECO:0000313" key="1">
    <source>
        <dbReference type="EMBL" id="MEN3746168.1"/>
    </source>
</evidence>
<dbReference type="InterPro" id="IPR036196">
    <property type="entry name" value="Ptyr_pPase_sf"/>
</dbReference>
<accession>A0ABV0B3K8</accession>
<evidence type="ECO:0000313" key="2">
    <source>
        <dbReference type="Proteomes" id="UP001427805"/>
    </source>
</evidence>
<comment type="caution">
    <text evidence="1">The sequence shown here is derived from an EMBL/GenBank/DDBJ whole genome shotgun (WGS) entry which is preliminary data.</text>
</comment>
<reference evidence="1 2" key="1">
    <citation type="submission" date="2024-05" db="EMBL/GenBank/DDBJ databases">
        <title>Sphingomonas sp. HF-S3 16S ribosomal RNA gene Genome sequencing and assembly.</title>
        <authorList>
            <person name="Lee H."/>
        </authorList>
    </citation>
    <scope>NUCLEOTIDE SEQUENCE [LARGE SCALE GENOMIC DNA]</scope>
    <source>
        <strain evidence="1 2">HF-S3</strain>
    </source>
</reference>
<sequence>MNRLRSPTAEQIFSMRGDVDVMSAGINQGADYPVTPEDLEWADMIVVMERQHRRKLQRAFGRHLRGRTVVCLDIPDDYDFMDPALIALLHERMARYLPSLPPVAEGERPIPRS</sequence>
<name>A0ABV0B3K8_9SPHN</name>
<dbReference type="InterPro" id="IPR016919">
    <property type="entry name" value="UCP029416_PTP"/>
</dbReference>
<dbReference type="Proteomes" id="UP001427805">
    <property type="component" value="Unassembled WGS sequence"/>
</dbReference>
<organism evidence="1 2">
    <name type="scientific">Sphingomonas rustica</name>
    <dbReference type="NCBI Taxonomy" id="3103142"/>
    <lineage>
        <taxon>Bacteria</taxon>
        <taxon>Pseudomonadati</taxon>
        <taxon>Pseudomonadota</taxon>
        <taxon>Alphaproteobacteria</taxon>
        <taxon>Sphingomonadales</taxon>
        <taxon>Sphingomonadaceae</taxon>
        <taxon>Sphingomonas</taxon>
    </lineage>
</organism>
<dbReference type="PIRSF" id="PIRSF029416">
    <property type="entry name" value="UCP029416_PTP"/>
    <property type="match status" value="1"/>
</dbReference>
<keyword evidence="2" id="KW-1185">Reference proteome</keyword>
<dbReference type="RefSeq" id="WP_346245179.1">
    <property type="nucleotide sequence ID" value="NZ_JBDIZK010000002.1"/>
</dbReference>
<dbReference type="Gene3D" id="3.40.50.2300">
    <property type="match status" value="1"/>
</dbReference>
<dbReference type="EMBL" id="JBDIZK010000002">
    <property type="protein sequence ID" value="MEN3746168.1"/>
    <property type="molecule type" value="Genomic_DNA"/>
</dbReference>
<gene>
    <name evidence="1" type="ORF">TPR58_03230</name>
</gene>
<protein>
    <submittedName>
        <fullName evidence="1">Phosphotyrosine protein phosphatase</fullName>
    </submittedName>
</protein>